<feature type="region of interest" description="Disordered" evidence="1">
    <location>
        <begin position="167"/>
        <end position="213"/>
    </location>
</feature>
<sequence>MLPPASNTHDRNSPDQLAGHFFTHHRTHMKALSIRQPWAWLILNAEHYEQPKRIENRTWRARHRGPLLIHAAGRYDHEGHRAILKARPDLVHVIPTEDLIGRGGLVGVVEMVDCVDDSNSPWFFGPHGFVLARPASFPFIPMPGKLGLFDVAEELVLKRVSPHLPAWPGLPRPQAADQDIGRPDPFASPVPPFPLSKEPGPGKTSTKRARGPQ</sequence>
<evidence type="ECO:0000256" key="1">
    <source>
        <dbReference type="SAM" id="MobiDB-lite"/>
    </source>
</evidence>
<gene>
    <name evidence="2" type="ORF">RJN63_20950</name>
</gene>
<dbReference type="InterPro" id="IPR015947">
    <property type="entry name" value="PUA-like_sf"/>
</dbReference>
<accession>A0AAE4GDS3</accession>
<comment type="caution">
    <text evidence="2">The sequence shown here is derived from an EMBL/GenBank/DDBJ whole genome shotgun (WGS) entry which is preliminary data.</text>
</comment>
<name>A0AAE4GDS3_9BURK</name>
<dbReference type="CDD" id="cd06554">
    <property type="entry name" value="ASCH_ASC-1_like"/>
    <property type="match status" value="1"/>
</dbReference>
<protein>
    <submittedName>
        <fullName evidence="2">ASCH domain-containing protein</fullName>
    </submittedName>
</protein>
<dbReference type="SUPFAM" id="SSF88697">
    <property type="entry name" value="PUA domain-like"/>
    <property type="match status" value="1"/>
</dbReference>
<dbReference type="RefSeq" id="WP_310835978.1">
    <property type="nucleotide sequence ID" value="NZ_JAVLSM010000002.1"/>
</dbReference>
<dbReference type="Gene3D" id="2.30.130.30">
    <property type="entry name" value="Hypothetical protein"/>
    <property type="match status" value="1"/>
</dbReference>
<evidence type="ECO:0000313" key="2">
    <source>
        <dbReference type="EMBL" id="MDT0339316.1"/>
    </source>
</evidence>
<organism evidence="2">
    <name type="scientific">Herbaspirillum huttiense subsp. nephrolepidis</name>
    <dbReference type="NCBI Taxonomy" id="3075126"/>
    <lineage>
        <taxon>Bacteria</taxon>
        <taxon>Pseudomonadati</taxon>
        <taxon>Pseudomonadota</taxon>
        <taxon>Betaproteobacteria</taxon>
        <taxon>Burkholderiales</taxon>
        <taxon>Oxalobacteraceae</taxon>
        <taxon>Herbaspirillum</taxon>
    </lineage>
</organism>
<dbReference type="EMBL" id="JAVRAA010000012">
    <property type="protein sequence ID" value="MDT0339316.1"/>
    <property type="molecule type" value="Genomic_DNA"/>
</dbReference>
<proteinExistence type="predicted"/>
<dbReference type="AlphaFoldDB" id="A0AAE4GDS3"/>
<reference evidence="2" key="1">
    <citation type="submission" date="2023-02" db="EMBL/GenBank/DDBJ databases">
        <title>Description of Herbaspirillum huttiense subsp. nephrolepsisexaltata and Herbaspirillum huttiense subsp. lycopersicon.</title>
        <authorList>
            <person name="Poudel M."/>
            <person name="Sharma A."/>
            <person name="Goss E."/>
            <person name="Tapia J.H."/>
            <person name="Harmon C.M."/>
            <person name="Jones J.B."/>
        </authorList>
    </citation>
    <scope>NUCLEOTIDE SEQUENCE</scope>
    <source>
        <strain evidence="2">NC40101</strain>
    </source>
</reference>